<evidence type="ECO:0000313" key="2">
    <source>
        <dbReference type="Proteomes" id="UP000800092"/>
    </source>
</evidence>
<evidence type="ECO:0008006" key="3">
    <source>
        <dbReference type="Google" id="ProtNLM"/>
    </source>
</evidence>
<accession>A0A6A6H1E8</accession>
<gene>
    <name evidence="1" type="ORF">EV356DRAFT_506739</name>
</gene>
<organism evidence="1 2">
    <name type="scientific">Viridothelium virens</name>
    <name type="common">Speckled blister lichen</name>
    <name type="synonym">Trypethelium virens</name>
    <dbReference type="NCBI Taxonomy" id="1048519"/>
    <lineage>
        <taxon>Eukaryota</taxon>
        <taxon>Fungi</taxon>
        <taxon>Dikarya</taxon>
        <taxon>Ascomycota</taxon>
        <taxon>Pezizomycotina</taxon>
        <taxon>Dothideomycetes</taxon>
        <taxon>Dothideomycetes incertae sedis</taxon>
        <taxon>Trypetheliales</taxon>
        <taxon>Trypetheliaceae</taxon>
        <taxon>Viridothelium</taxon>
    </lineage>
</organism>
<dbReference type="InterPro" id="IPR032710">
    <property type="entry name" value="NTF2-like_dom_sf"/>
</dbReference>
<protein>
    <recommendedName>
        <fullName evidence="3">SnoaL-like polyketide cyclase</fullName>
    </recommendedName>
</protein>
<reference evidence="1" key="1">
    <citation type="journal article" date="2020" name="Stud. Mycol.">
        <title>101 Dothideomycetes genomes: a test case for predicting lifestyles and emergence of pathogens.</title>
        <authorList>
            <person name="Haridas S."/>
            <person name="Albert R."/>
            <person name="Binder M."/>
            <person name="Bloem J."/>
            <person name="Labutti K."/>
            <person name="Salamov A."/>
            <person name="Andreopoulos B."/>
            <person name="Baker S."/>
            <person name="Barry K."/>
            <person name="Bills G."/>
            <person name="Bluhm B."/>
            <person name="Cannon C."/>
            <person name="Castanera R."/>
            <person name="Culley D."/>
            <person name="Daum C."/>
            <person name="Ezra D."/>
            <person name="Gonzalez J."/>
            <person name="Henrissat B."/>
            <person name="Kuo A."/>
            <person name="Liang C."/>
            <person name="Lipzen A."/>
            <person name="Lutzoni F."/>
            <person name="Magnuson J."/>
            <person name="Mondo S."/>
            <person name="Nolan M."/>
            <person name="Ohm R."/>
            <person name="Pangilinan J."/>
            <person name="Park H.-J."/>
            <person name="Ramirez L."/>
            <person name="Alfaro M."/>
            <person name="Sun H."/>
            <person name="Tritt A."/>
            <person name="Yoshinaga Y."/>
            <person name="Zwiers L.-H."/>
            <person name="Turgeon B."/>
            <person name="Goodwin S."/>
            <person name="Spatafora J."/>
            <person name="Crous P."/>
            <person name="Grigoriev I."/>
        </authorList>
    </citation>
    <scope>NUCLEOTIDE SEQUENCE</scope>
    <source>
        <strain evidence="1">Tuck. ex Michener</strain>
    </source>
</reference>
<dbReference type="Proteomes" id="UP000800092">
    <property type="component" value="Unassembled WGS sequence"/>
</dbReference>
<proteinExistence type="predicted"/>
<dbReference type="OrthoDB" id="2830113at2759"/>
<dbReference type="AlphaFoldDB" id="A0A6A6H1E8"/>
<name>A0A6A6H1E8_VIRVR</name>
<dbReference type="Gene3D" id="3.10.450.50">
    <property type="match status" value="2"/>
</dbReference>
<dbReference type="Pfam" id="PF07366">
    <property type="entry name" value="SnoaL"/>
    <property type="match status" value="2"/>
</dbReference>
<dbReference type="InterPro" id="IPR009959">
    <property type="entry name" value="Cyclase_SnoaL-like"/>
</dbReference>
<sequence>MNDLEIAYRAFIDCLNQRRWEDLGAFLPSEFTKNDQKLTLQTYAANIQAAGNLEFEIIVMTVDEKSKTLASTTFVRWKPLERVLGIEPSGKTLTFIGKYLNWFSRGKLSRMVDVIDREAIYRQLSNLEAIYTPDFDIAAWSKPEATGSSLSRHDLESFYRAYVRCLNEGTTQADLEAFFHPQLIHNGASKTVDALGNGLRDIASAIPDLVIKMTTIVIDEKAQRVAVRLEFTGTPIKSLPGIEATGVKGQWVEHATYQFRDGKTTLAWAIGNWGSYLQAVPESVRDVNLW</sequence>
<dbReference type="GO" id="GO:0030638">
    <property type="term" value="P:polyketide metabolic process"/>
    <property type="evidence" value="ECO:0007669"/>
    <property type="project" value="InterPro"/>
</dbReference>
<keyword evidence="2" id="KW-1185">Reference proteome</keyword>
<evidence type="ECO:0000313" key="1">
    <source>
        <dbReference type="EMBL" id="KAF2231530.1"/>
    </source>
</evidence>
<dbReference type="EMBL" id="ML991825">
    <property type="protein sequence ID" value="KAF2231530.1"/>
    <property type="molecule type" value="Genomic_DNA"/>
</dbReference>
<dbReference type="SUPFAM" id="SSF54427">
    <property type="entry name" value="NTF2-like"/>
    <property type="match status" value="2"/>
</dbReference>